<evidence type="ECO:0000256" key="8">
    <source>
        <dbReference type="SAM" id="MobiDB-lite"/>
    </source>
</evidence>
<dbReference type="PANTHER" id="PTHR10778:SF10">
    <property type="entry name" value="SOLUTE CARRIER FAMILY 35 MEMBER B1"/>
    <property type="match status" value="1"/>
</dbReference>
<feature type="region of interest" description="Disordered" evidence="8">
    <location>
        <begin position="219"/>
        <end position="245"/>
    </location>
</feature>
<comment type="subcellular location">
    <subcellularLocation>
        <location evidence="1">Endoplasmic reticulum membrane</location>
        <topology evidence="1">Multi-pass membrane protein</topology>
    </subcellularLocation>
</comment>
<evidence type="ECO:0000256" key="4">
    <source>
        <dbReference type="ARBA" id="ARBA00022692"/>
    </source>
</evidence>
<evidence type="ECO:0000256" key="1">
    <source>
        <dbReference type="ARBA" id="ARBA00004477"/>
    </source>
</evidence>
<organism evidence="11 12">
    <name type="scientific">Caenorhabditis bovis</name>
    <dbReference type="NCBI Taxonomy" id="2654633"/>
    <lineage>
        <taxon>Eukaryota</taxon>
        <taxon>Metazoa</taxon>
        <taxon>Ecdysozoa</taxon>
        <taxon>Nematoda</taxon>
        <taxon>Chromadorea</taxon>
        <taxon>Rhabditida</taxon>
        <taxon>Rhabditina</taxon>
        <taxon>Rhabditomorpha</taxon>
        <taxon>Rhabditoidea</taxon>
        <taxon>Rhabditidae</taxon>
        <taxon>Peloderinae</taxon>
        <taxon>Caenorhabditis</taxon>
    </lineage>
</organism>
<comment type="caution">
    <text evidence="11">The sequence shown here is derived from an EMBL/GenBank/DDBJ whole genome shotgun (WGS) entry which is preliminary data.</text>
</comment>
<dbReference type="Gene3D" id="1.10.3730.20">
    <property type="match status" value="1"/>
</dbReference>
<feature type="domain" description="FH2" evidence="10">
    <location>
        <begin position="281"/>
        <end position="673"/>
    </location>
</feature>
<dbReference type="Pfam" id="PF02181">
    <property type="entry name" value="FH2"/>
    <property type="match status" value="1"/>
</dbReference>
<dbReference type="InterPro" id="IPR015425">
    <property type="entry name" value="FH2_Formin"/>
</dbReference>
<evidence type="ECO:0000259" key="10">
    <source>
        <dbReference type="PROSITE" id="PS51444"/>
    </source>
</evidence>
<protein>
    <recommendedName>
        <fullName evidence="10">FH2 domain-containing protein</fullName>
    </recommendedName>
</protein>
<name>A0A8S1EPJ0_9PELO</name>
<keyword evidence="12" id="KW-1185">Reference proteome</keyword>
<proteinExistence type="inferred from homology"/>
<dbReference type="Pfam" id="PF08449">
    <property type="entry name" value="UAA"/>
    <property type="match status" value="1"/>
</dbReference>
<dbReference type="FunFam" id="1.10.3730.20:FF:000027">
    <property type="entry name" value="Yeast Homolog UDP-Gal Transporter"/>
    <property type="match status" value="1"/>
</dbReference>
<feature type="transmembrane region" description="Helical" evidence="9">
    <location>
        <begin position="857"/>
        <end position="876"/>
    </location>
</feature>
<dbReference type="InterPro" id="IPR013657">
    <property type="entry name" value="SCL35B1-4/HUT1"/>
</dbReference>
<evidence type="ECO:0000256" key="9">
    <source>
        <dbReference type="SAM" id="Phobius"/>
    </source>
</evidence>
<dbReference type="GO" id="GO:0000139">
    <property type="term" value="C:Golgi membrane"/>
    <property type="evidence" value="ECO:0007669"/>
    <property type="project" value="TreeGrafter"/>
</dbReference>
<keyword evidence="4 9" id="KW-0812">Transmembrane</keyword>
<keyword evidence="5" id="KW-0256">Endoplasmic reticulum</keyword>
<dbReference type="AlphaFoldDB" id="A0A8S1EPJ0"/>
<evidence type="ECO:0000313" key="11">
    <source>
        <dbReference type="EMBL" id="CAB3401243.1"/>
    </source>
</evidence>
<feature type="transmembrane region" description="Helical" evidence="9">
    <location>
        <begin position="822"/>
        <end position="845"/>
    </location>
</feature>
<dbReference type="SMART" id="SM00498">
    <property type="entry name" value="FH2"/>
    <property type="match status" value="1"/>
</dbReference>
<reference evidence="11 12" key="1">
    <citation type="submission" date="2020-04" db="EMBL/GenBank/DDBJ databases">
        <authorList>
            <person name="Laetsch R D."/>
            <person name="Stevens L."/>
            <person name="Kumar S."/>
            <person name="Blaxter L. M."/>
        </authorList>
    </citation>
    <scope>NUCLEOTIDE SEQUENCE [LARGE SCALE GENOMIC DNA]</scope>
</reference>
<feature type="transmembrane region" description="Helical" evidence="9">
    <location>
        <begin position="674"/>
        <end position="694"/>
    </location>
</feature>
<feature type="compositionally biased region" description="Low complexity" evidence="8">
    <location>
        <begin position="11"/>
        <end position="31"/>
    </location>
</feature>
<evidence type="ECO:0000256" key="7">
    <source>
        <dbReference type="ARBA" id="ARBA00023136"/>
    </source>
</evidence>
<dbReference type="Gene3D" id="1.20.58.2220">
    <property type="entry name" value="Formin, FH2 domain"/>
    <property type="match status" value="1"/>
</dbReference>
<evidence type="ECO:0000256" key="3">
    <source>
        <dbReference type="ARBA" id="ARBA00022448"/>
    </source>
</evidence>
<feature type="transmembrane region" description="Helical" evidence="9">
    <location>
        <begin position="706"/>
        <end position="728"/>
    </location>
</feature>
<feature type="region of interest" description="Disordered" evidence="8">
    <location>
        <begin position="1"/>
        <end position="63"/>
    </location>
</feature>
<evidence type="ECO:0000256" key="2">
    <source>
        <dbReference type="ARBA" id="ARBA00010694"/>
    </source>
</evidence>
<feature type="compositionally biased region" description="Polar residues" evidence="8">
    <location>
        <begin position="32"/>
        <end position="63"/>
    </location>
</feature>
<dbReference type="GO" id="GO:0005789">
    <property type="term" value="C:endoplasmic reticulum membrane"/>
    <property type="evidence" value="ECO:0007669"/>
    <property type="project" value="UniProtKB-SubCell"/>
</dbReference>
<dbReference type="InterPro" id="IPR037185">
    <property type="entry name" value="EmrE-like"/>
</dbReference>
<keyword evidence="6 9" id="KW-1133">Transmembrane helix</keyword>
<dbReference type="SUPFAM" id="SSF103481">
    <property type="entry name" value="Multidrug resistance efflux transporter EmrE"/>
    <property type="match status" value="2"/>
</dbReference>
<dbReference type="PANTHER" id="PTHR10778">
    <property type="entry name" value="SOLUTE CARRIER FAMILY 35 MEMBER B"/>
    <property type="match status" value="1"/>
</dbReference>
<feature type="compositionally biased region" description="Polar residues" evidence="8">
    <location>
        <begin position="225"/>
        <end position="234"/>
    </location>
</feature>
<dbReference type="GO" id="GO:0005460">
    <property type="term" value="F:UDP-glucose transmembrane transporter activity"/>
    <property type="evidence" value="ECO:0007669"/>
    <property type="project" value="TreeGrafter"/>
</dbReference>
<dbReference type="EMBL" id="CADEPM010000003">
    <property type="protein sequence ID" value="CAB3401243.1"/>
    <property type="molecule type" value="Genomic_DNA"/>
</dbReference>
<dbReference type="SUPFAM" id="SSF101447">
    <property type="entry name" value="Formin homology 2 domain (FH2 domain)"/>
    <property type="match status" value="1"/>
</dbReference>
<keyword evidence="7 9" id="KW-0472">Membrane</keyword>
<evidence type="ECO:0000313" key="12">
    <source>
        <dbReference type="Proteomes" id="UP000494206"/>
    </source>
</evidence>
<sequence>MMLTSAPPAPSTDDCSSSTSPTNTSASETNSIDMLTTLLNSNATGLPPSTNVAKQESSPKTHQIPTIFSPEAVTLLQFSQIFQAQQAVAQVLQLRIFLKRLQAAAHQRQQIQQQQQQPAASSTTQERKRSYPCTFQYCVICQKDVHSSKLPCHIRQCHVAKPMFQCPACDFTSTYSKNNVKSHMVSLHGLAGDPISYMDKYAGQVEEYMKLCFPNVRGRGRPMQGRSSPKSPVSPNRRLLPGRKATMTRSDILSIPTAFNPLRNLRFNPIPSIFPHHNNNNNDLMVPKSSIKQDGQTEQSSSARIQAFKPDESIPPKYIDVDFNWFLLNVVQTKKTVFDSTLNIERITRKISGHLSPKLLIDEKFREKIETVRRRVNLQLFEIMFAIHRMDHKVLDIPLIDLLLEITPTTVDSQILKNLKSVTDPNEEFLLALTKIENLEEKLRAVRIINTFSMDIDAIEKRIQIFTNVSQSIIDSSTLQEVLQMIRAILNISLFNDPTCSTVGGFSLNQIQTILNTTTIEQKSVKTQLLECIHEDVINFRDLDQIMKIIEPVQQDGVFQLLEDLCIIEERLLRAEQEVERNGLKNQHKEFFETSNGKLDSVKQTFSSMKKKLIQLTAYFGNPLPRSFEIVDPNETFNSLQFLVATLIGCYFYFGIQQERIVQGKYDGGEKFTFTQALVFFLCTANTIFAYIFRRKKDIDNVPIRMYAASAASYLLAMICSNQALQYLSYPTQVLAKSCKPIPVMVFGVLFAHKSYNIRKYLYVILIVVGVAMFLYKDKKSTVENQYGTGEVLLIISLAMDGTTTSIQDRINKSYQKTSLSMMFYINLYSSLYLSAGLVVTGELYSFFNFLQRHSYVFWDLVFLAAASCGGQYFIFKTISEFSPLTCSIITTTRKLFTIIISVIFMNHPLTTRQTIATGIVFSGLTMDAIDGKISAKKPTQAEVKVQ</sequence>
<dbReference type="Proteomes" id="UP000494206">
    <property type="component" value="Unassembled WGS sequence"/>
</dbReference>
<comment type="similarity">
    <text evidence="2">Belongs to the nucleotide-sugar transporter family. SLC35B subfamily.</text>
</comment>
<feature type="transmembrane region" description="Helical" evidence="9">
    <location>
        <begin position="760"/>
        <end position="776"/>
    </location>
</feature>
<dbReference type="PROSITE" id="PS51444">
    <property type="entry name" value="FH2"/>
    <property type="match status" value="1"/>
</dbReference>
<dbReference type="InterPro" id="IPR042201">
    <property type="entry name" value="FH2_Formin_sf"/>
</dbReference>
<evidence type="ECO:0000256" key="5">
    <source>
        <dbReference type="ARBA" id="ARBA00022824"/>
    </source>
</evidence>
<evidence type="ECO:0000256" key="6">
    <source>
        <dbReference type="ARBA" id="ARBA00022989"/>
    </source>
</evidence>
<dbReference type="GO" id="GO:0005459">
    <property type="term" value="F:UDP-galactose transmembrane transporter activity"/>
    <property type="evidence" value="ECO:0007669"/>
    <property type="project" value="TreeGrafter"/>
</dbReference>
<gene>
    <name evidence="11" type="ORF">CBOVIS_LOCUS4018</name>
</gene>
<accession>A0A8S1EPJ0</accession>
<dbReference type="OrthoDB" id="78344at2759"/>
<keyword evidence="3" id="KW-0813">Transport</keyword>
<dbReference type="Gene3D" id="3.30.160.60">
    <property type="entry name" value="Classic Zinc Finger"/>
    <property type="match status" value="1"/>
</dbReference>